<dbReference type="PANTHER" id="PTHR38813">
    <property type="match status" value="1"/>
</dbReference>
<dbReference type="PANTHER" id="PTHR38813:SF1">
    <property type="entry name" value="TOXIN RELE1-RELATED"/>
    <property type="match status" value="1"/>
</dbReference>
<evidence type="ECO:0000256" key="1">
    <source>
        <dbReference type="ARBA" id="ARBA00022649"/>
    </source>
</evidence>
<dbReference type="SUPFAM" id="SSF143011">
    <property type="entry name" value="RelE-like"/>
    <property type="match status" value="1"/>
</dbReference>
<dbReference type="InterPro" id="IPR035093">
    <property type="entry name" value="RelE/ParE_toxin_dom_sf"/>
</dbReference>
<dbReference type="Pfam" id="PF05016">
    <property type="entry name" value="ParE_toxin"/>
    <property type="match status" value="1"/>
</dbReference>
<dbReference type="Proteomes" id="UP000238916">
    <property type="component" value="Unassembled WGS sequence"/>
</dbReference>
<dbReference type="EMBL" id="OMOF01000506">
    <property type="protein sequence ID" value="SPF52039.1"/>
    <property type="molecule type" value="Genomic_DNA"/>
</dbReference>
<dbReference type="InterPro" id="IPR052747">
    <property type="entry name" value="TA_system_RelE_toxin"/>
</dbReference>
<gene>
    <name evidence="2" type="ORF">SBF1_5540005</name>
</gene>
<organism evidence="2 3">
    <name type="scientific">Candidatus Desulfosporosinus infrequens</name>
    <dbReference type="NCBI Taxonomy" id="2043169"/>
    <lineage>
        <taxon>Bacteria</taxon>
        <taxon>Bacillati</taxon>
        <taxon>Bacillota</taxon>
        <taxon>Clostridia</taxon>
        <taxon>Eubacteriales</taxon>
        <taxon>Desulfitobacteriaceae</taxon>
        <taxon>Desulfosporosinus</taxon>
    </lineage>
</organism>
<accession>A0A2U3LJN0</accession>
<sequence>MKVVVTKQAQKDLAKLSKDIRLLVYAELYKFAERKVVDLKKLAGKSDKFRIRVGDYRVLISVSKEAITVYALRVLHRRDAYR</sequence>
<proteinExistence type="predicted"/>
<protein>
    <submittedName>
        <fullName evidence="2">Cytotoxic translational repressor of toxin-antitoxin stability system</fullName>
    </submittedName>
</protein>
<dbReference type="OrthoDB" id="9805098at2"/>
<evidence type="ECO:0000313" key="2">
    <source>
        <dbReference type="EMBL" id="SPF52039.1"/>
    </source>
</evidence>
<dbReference type="Gene3D" id="3.30.2310.20">
    <property type="entry name" value="RelE-like"/>
    <property type="match status" value="1"/>
</dbReference>
<name>A0A2U3LJN0_9FIRM</name>
<evidence type="ECO:0000313" key="3">
    <source>
        <dbReference type="Proteomes" id="UP000238916"/>
    </source>
</evidence>
<keyword evidence="1" id="KW-1277">Toxin-antitoxin system</keyword>
<dbReference type="AlphaFoldDB" id="A0A2U3LJN0"/>
<dbReference type="InterPro" id="IPR007712">
    <property type="entry name" value="RelE/ParE_toxin"/>
</dbReference>
<reference evidence="3" key="1">
    <citation type="submission" date="2018-02" db="EMBL/GenBank/DDBJ databases">
        <authorList>
            <person name="Hausmann B."/>
        </authorList>
    </citation>
    <scope>NUCLEOTIDE SEQUENCE [LARGE SCALE GENOMIC DNA]</scope>
    <source>
        <strain evidence="3">Peat soil MAG SbF1</strain>
    </source>
</reference>